<evidence type="ECO:0000256" key="2">
    <source>
        <dbReference type="ARBA" id="ARBA00022654"/>
    </source>
</evidence>
<dbReference type="Pfam" id="PF04647">
    <property type="entry name" value="AgrB"/>
    <property type="match status" value="1"/>
</dbReference>
<dbReference type="InterPro" id="IPR006741">
    <property type="entry name" value="AgrB"/>
</dbReference>
<dbReference type="GO" id="GO:0009372">
    <property type="term" value="P:quorum sensing"/>
    <property type="evidence" value="ECO:0007669"/>
    <property type="project" value="UniProtKB-KW"/>
</dbReference>
<feature type="transmembrane region" description="Helical" evidence="8">
    <location>
        <begin position="70"/>
        <end position="103"/>
    </location>
</feature>
<protein>
    <recommendedName>
        <fullName evidence="11">Accessory regulator AgrB</fullName>
    </recommendedName>
</protein>
<keyword evidence="5" id="KW-0378">Hydrolase</keyword>
<dbReference type="GO" id="GO:0006508">
    <property type="term" value="P:proteolysis"/>
    <property type="evidence" value="ECO:0007669"/>
    <property type="project" value="UniProtKB-KW"/>
</dbReference>
<reference evidence="9 10" key="1">
    <citation type="submission" date="2018-03" db="EMBL/GenBank/DDBJ databases">
        <title>Genome sequence of Paenibacillus elgii strain AC13 an antimicrobial compound producing bacteria.</title>
        <authorList>
            <person name="Kurokawa A.S."/>
            <person name="Araujo J.F."/>
            <person name="Costa R.A."/>
            <person name="Ortega D.B."/>
            <person name="Pires A.S."/>
            <person name="Pappas G.J.Jr."/>
            <person name="Franco O.L."/>
            <person name="Barreto C."/>
            <person name="Magalhaes B.S."/>
            <person name="Kruger R.H."/>
        </authorList>
    </citation>
    <scope>NUCLEOTIDE SEQUENCE [LARGE SCALE GENOMIC DNA]</scope>
    <source>
        <strain evidence="9 10">AC13</strain>
    </source>
</reference>
<evidence type="ECO:0000256" key="7">
    <source>
        <dbReference type="ARBA" id="ARBA00023136"/>
    </source>
</evidence>
<dbReference type="GO" id="GO:0016020">
    <property type="term" value="C:membrane"/>
    <property type="evidence" value="ECO:0007669"/>
    <property type="project" value="InterPro"/>
</dbReference>
<keyword evidence="2" id="KW-0673">Quorum sensing</keyword>
<dbReference type="GO" id="GO:0008233">
    <property type="term" value="F:peptidase activity"/>
    <property type="evidence" value="ECO:0007669"/>
    <property type="project" value="UniProtKB-KW"/>
</dbReference>
<dbReference type="EMBL" id="PYHP01000005">
    <property type="protein sequence ID" value="PUA40889.1"/>
    <property type="molecule type" value="Genomic_DNA"/>
</dbReference>
<name>A0A2T6G9Q2_9BACL</name>
<sequence length="196" mass="22276">MESKKRKAVQEMNPIDSMATYLAKCIRKNNEHAGSEIALKYALSLTINTSLAIIFSLLISVFTNRFDETLIGICVFLLIRYVSGGVHLSSSLACCITSIFIFTTIANVPSEYTEIFVYLNAISFIILLFTAPNNIKDVSRVPQKFYPLLKIITLLIIFSNFFIKSTVFTAAFIIQAVLTTRYSYKIINYFERRQPH</sequence>
<feature type="transmembrane region" description="Helical" evidence="8">
    <location>
        <begin position="37"/>
        <end position="58"/>
    </location>
</feature>
<feature type="transmembrane region" description="Helical" evidence="8">
    <location>
        <begin position="115"/>
        <end position="131"/>
    </location>
</feature>
<dbReference type="Proteomes" id="UP000244184">
    <property type="component" value="Unassembled WGS sequence"/>
</dbReference>
<keyword evidence="7 8" id="KW-0472">Membrane</keyword>
<feature type="transmembrane region" description="Helical" evidence="8">
    <location>
        <begin position="151"/>
        <end position="178"/>
    </location>
</feature>
<gene>
    <name evidence="9" type="ORF">C8Z91_01560</name>
</gene>
<comment type="caution">
    <text evidence="9">The sequence shown here is derived from an EMBL/GenBank/DDBJ whole genome shotgun (WGS) entry which is preliminary data.</text>
</comment>
<evidence type="ECO:0000256" key="1">
    <source>
        <dbReference type="ARBA" id="ARBA00022475"/>
    </source>
</evidence>
<evidence type="ECO:0000256" key="5">
    <source>
        <dbReference type="ARBA" id="ARBA00022801"/>
    </source>
</evidence>
<accession>A0A2T6G9Q2</accession>
<keyword evidence="3" id="KW-0645">Protease</keyword>
<evidence type="ECO:0000313" key="9">
    <source>
        <dbReference type="EMBL" id="PUA40889.1"/>
    </source>
</evidence>
<dbReference type="AlphaFoldDB" id="A0A2T6G9Q2"/>
<keyword evidence="4 8" id="KW-0812">Transmembrane</keyword>
<dbReference type="SMART" id="SM00793">
    <property type="entry name" value="AgrB"/>
    <property type="match status" value="1"/>
</dbReference>
<keyword evidence="6 8" id="KW-1133">Transmembrane helix</keyword>
<evidence type="ECO:0000256" key="4">
    <source>
        <dbReference type="ARBA" id="ARBA00022692"/>
    </source>
</evidence>
<keyword evidence="1" id="KW-1003">Cell membrane</keyword>
<organism evidence="9 10">
    <name type="scientific">Paenibacillus elgii</name>
    <dbReference type="NCBI Taxonomy" id="189691"/>
    <lineage>
        <taxon>Bacteria</taxon>
        <taxon>Bacillati</taxon>
        <taxon>Bacillota</taxon>
        <taxon>Bacilli</taxon>
        <taxon>Bacillales</taxon>
        <taxon>Paenibacillaceae</taxon>
        <taxon>Paenibacillus</taxon>
    </lineage>
</organism>
<proteinExistence type="predicted"/>
<evidence type="ECO:0000256" key="3">
    <source>
        <dbReference type="ARBA" id="ARBA00022670"/>
    </source>
</evidence>
<evidence type="ECO:0000313" key="10">
    <source>
        <dbReference type="Proteomes" id="UP000244184"/>
    </source>
</evidence>
<evidence type="ECO:0000256" key="6">
    <source>
        <dbReference type="ARBA" id="ARBA00022989"/>
    </source>
</evidence>
<evidence type="ECO:0008006" key="11">
    <source>
        <dbReference type="Google" id="ProtNLM"/>
    </source>
</evidence>
<evidence type="ECO:0000256" key="8">
    <source>
        <dbReference type="SAM" id="Phobius"/>
    </source>
</evidence>